<dbReference type="EMBL" id="GBRH01257756">
    <property type="protein sequence ID" value="JAD40139.1"/>
    <property type="molecule type" value="Transcribed_RNA"/>
</dbReference>
<protein>
    <submittedName>
        <fullName evidence="1">Uncharacterized protein</fullName>
    </submittedName>
</protein>
<reference evidence="1" key="2">
    <citation type="journal article" date="2015" name="Data Brief">
        <title>Shoot transcriptome of the giant reed, Arundo donax.</title>
        <authorList>
            <person name="Barrero R.A."/>
            <person name="Guerrero F.D."/>
            <person name="Moolhuijzen P."/>
            <person name="Goolsby J.A."/>
            <person name="Tidwell J."/>
            <person name="Bellgard S.E."/>
            <person name="Bellgard M.I."/>
        </authorList>
    </citation>
    <scope>NUCLEOTIDE SEQUENCE</scope>
    <source>
        <tissue evidence="1">Shoot tissue taken approximately 20 cm above the soil surface</tissue>
    </source>
</reference>
<name>A0A0A8ZL79_ARUDO</name>
<proteinExistence type="predicted"/>
<accession>A0A0A8ZL79</accession>
<dbReference type="AlphaFoldDB" id="A0A0A8ZL79"/>
<sequence length="37" mass="4367">MIKQSLLGNNSKLYEQASSQLKEQLRCDSENKRYSYL</sequence>
<reference evidence="1" key="1">
    <citation type="submission" date="2014-09" db="EMBL/GenBank/DDBJ databases">
        <authorList>
            <person name="Magalhaes I.L.F."/>
            <person name="Oliveira U."/>
            <person name="Santos F.R."/>
            <person name="Vidigal T.H.D.A."/>
            <person name="Brescovit A.D."/>
            <person name="Santos A.J."/>
        </authorList>
    </citation>
    <scope>NUCLEOTIDE SEQUENCE</scope>
    <source>
        <tissue evidence="1">Shoot tissue taken approximately 20 cm above the soil surface</tissue>
    </source>
</reference>
<organism evidence="1">
    <name type="scientific">Arundo donax</name>
    <name type="common">Giant reed</name>
    <name type="synonym">Donax arundinaceus</name>
    <dbReference type="NCBI Taxonomy" id="35708"/>
    <lineage>
        <taxon>Eukaryota</taxon>
        <taxon>Viridiplantae</taxon>
        <taxon>Streptophyta</taxon>
        <taxon>Embryophyta</taxon>
        <taxon>Tracheophyta</taxon>
        <taxon>Spermatophyta</taxon>
        <taxon>Magnoliopsida</taxon>
        <taxon>Liliopsida</taxon>
        <taxon>Poales</taxon>
        <taxon>Poaceae</taxon>
        <taxon>PACMAD clade</taxon>
        <taxon>Arundinoideae</taxon>
        <taxon>Arundineae</taxon>
        <taxon>Arundo</taxon>
    </lineage>
</organism>
<evidence type="ECO:0000313" key="1">
    <source>
        <dbReference type="EMBL" id="JAD40139.1"/>
    </source>
</evidence>